<dbReference type="EMBL" id="DF973318">
    <property type="protein sequence ID" value="GAU25730.1"/>
    <property type="molecule type" value="Genomic_DNA"/>
</dbReference>
<reference evidence="3" key="1">
    <citation type="journal article" date="2017" name="Front. Plant Sci.">
        <title>Climate Clever Clovers: New Paradigm to Reduce the Environmental Footprint of Ruminants by Breeding Low Methanogenic Forages Utilizing Haplotype Variation.</title>
        <authorList>
            <person name="Kaur P."/>
            <person name="Appels R."/>
            <person name="Bayer P.E."/>
            <person name="Keeble-Gagnere G."/>
            <person name="Wang J."/>
            <person name="Hirakawa H."/>
            <person name="Shirasawa K."/>
            <person name="Vercoe P."/>
            <person name="Stefanova K."/>
            <person name="Durmic Z."/>
            <person name="Nichols P."/>
            <person name="Revell C."/>
            <person name="Isobe S.N."/>
            <person name="Edwards D."/>
            <person name="Erskine W."/>
        </authorList>
    </citation>
    <scope>NUCLEOTIDE SEQUENCE [LARGE SCALE GENOMIC DNA]</scope>
    <source>
        <strain evidence="3">cv. Daliak</strain>
    </source>
</reference>
<evidence type="ECO:0000313" key="2">
    <source>
        <dbReference type="EMBL" id="GAU25730.1"/>
    </source>
</evidence>
<sequence>MAPISPPRTPPISPISPPCTPPICSSSLTMTPPLAPIKINKQQQRRRLLNLIDKAIKKSEILLKEYRRIQKTPQAINAERNRKISILMSFLTVVETETIWGWMVTRVSLVLIDESPLMTGLVVAAAAFVGTYNILAWQAFKARPAGMP</sequence>
<accession>A0A2Z6MQ88</accession>
<feature type="transmembrane region" description="Helical" evidence="1">
    <location>
        <begin position="84"/>
        <end position="105"/>
    </location>
</feature>
<evidence type="ECO:0000313" key="3">
    <source>
        <dbReference type="Proteomes" id="UP000242715"/>
    </source>
</evidence>
<dbReference type="AlphaFoldDB" id="A0A2Z6MQ88"/>
<gene>
    <name evidence="2" type="ORF">TSUD_216600</name>
</gene>
<keyword evidence="1" id="KW-0472">Membrane</keyword>
<evidence type="ECO:0000256" key="1">
    <source>
        <dbReference type="SAM" id="Phobius"/>
    </source>
</evidence>
<keyword evidence="3" id="KW-1185">Reference proteome</keyword>
<dbReference type="Proteomes" id="UP000242715">
    <property type="component" value="Unassembled WGS sequence"/>
</dbReference>
<proteinExistence type="predicted"/>
<dbReference type="OrthoDB" id="10482586at2759"/>
<name>A0A2Z6MQ88_TRISU</name>
<keyword evidence="1" id="KW-0812">Transmembrane</keyword>
<protein>
    <submittedName>
        <fullName evidence="2">Uncharacterized protein</fullName>
    </submittedName>
</protein>
<organism evidence="2 3">
    <name type="scientific">Trifolium subterraneum</name>
    <name type="common">Subterranean clover</name>
    <dbReference type="NCBI Taxonomy" id="3900"/>
    <lineage>
        <taxon>Eukaryota</taxon>
        <taxon>Viridiplantae</taxon>
        <taxon>Streptophyta</taxon>
        <taxon>Embryophyta</taxon>
        <taxon>Tracheophyta</taxon>
        <taxon>Spermatophyta</taxon>
        <taxon>Magnoliopsida</taxon>
        <taxon>eudicotyledons</taxon>
        <taxon>Gunneridae</taxon>
        <taxon>Pentapetalae</taxon>
        <taxon>rosids</taxon>
        <taxon>fabids</taxon>
        <taxon>Fabales</taxon>
        <taxon>Fabaceae</taxon>
        <taxon>Papilionoideae</taxon>
        <taxon>50 kb inversion clade</taxon>
        <taxon>NPAAA clade</taxon>
        <taxon>Hologalegina</taxon>
        <taxon>IRL clade</taxon>
        <taxon>Trifolieae</taxon>
        <taxon>Trifolium</taxon>
    </lineage>
</organism>
<keyword evidence="1" id="KW-1133">Transmembrane helix</keyword>
<feature type="transmembrane region" description="Helical" evidence="1">
    <location>
        <begin position="117"/>
        <end position="140"/>
    </location>
</feature>